<feature type="region of interest" description="Disordered" evidence="1">
    <location>
        <begin position="1"/>
        <end position="24"/>
    </location>
</feature>
<dbReference type="Pfam" id="PF06985">
    <property type="entry name" value="HET"/>
    <property type="match status" value="1"/>
</dbReference>
<dbReference type="PANTHER" id="PTHR24148">
    <property type="entry name" value="ANKYRIN REPEAT DOMAIN-CONTAINING PROTEIN 39 HOMOLOG-RELATED"/>
    <property type="match status" value="1"/>
</dbReference>
<reference evidence="3" key="1">
    <citation type="submission" date="2020-04" db="EMBL/GenBank/DDBJ databases">
        <title>Draft genome resource of the tomato pathogen Pseudocercospora fuligena.</title>
        <authorList>
            <person name="Zaccaron A."/>
        </authorList>
    </citation>
    <scope>NUCLEOTIDE SEQUENCE</scope>
    <source>
        <strain evidence="3">PF001</strain>
    </source>
</reference>
<name>A0A8H6RI42_9PEZI</name>
<dbReference type="InterPro" id="IPR052895">
    <property type="entry name" value="HetReg/Transcr_Mod"/>
</dbReference>
<organism evidence="3 4">
    <name type="scientific">Pseudocercospora fuligena</name>
    <dbReference type="NCBI Taxonomy" id="685502"/>
    <lineage>
        <taxon>Eukaryota</taxon>
        <taxon>Fungi</taxon>
        <taxon>Dikarya</taxon>
        <taxon>Ascomycota</taxon>
        <taxon>Pezizomycotina</taxon>
        <taxon>Dothideomycetes</taxon>
        <taxon>Dothideomycetidae</taxon>
        <taxon>Mycosphaerellales</taxon>
        <taxon>Mycosphaerellaceae</taxon>
        <taxon>Pseudocercospora</taxon>
    </lineage>
</organism>
<feature type="non-terminal residue" evidence="3">
    <location>
        <position position="1"/>
    </location>
</feature>
<gene>
    <name evidence="3" type="ORF">HII31_07694</name>
</gene>
<evidence type="ECO:0000259" key="2">
    <source>
        <dbReference type="Pfam" id="PF06985"/>
    </source>
</evidence>
<evidence type="ECO:0000256" key="1">
    <source>
        <dbReference type="SAM" id="MobiDB-lite"/>
    </source>
</evidence>
<comment type="caution">
    <text evidence="3">The sequence shown here is derived from an EMBL/GenBank/DDBJ whole genome shotgun (WGS) entry which is preliminary data.</text>
</comment>
<dbReference type="PANTHER" id="PTHR24148:SF64">
    <property type="entry name" value="HETEROKARYON INCOMPATIBILITY DOMAIN-CONTAINING PROTEIN"/>
    <property type="match status" value="1"/>
</dbReference>
<dbReference type="OrthoDB" id="2157530at2759"/>
<sequence>MARSCDETCPLRTESEPASGGTTRLRSHEALDQAYVAKDLYQPIREWQTRVLVLKEGEFNTDLVADLVTVDLFAKYAVFHEAQEKTKFTALSYTWGEPRFTQRLILNGLPYSITENLYFFLQRCRQLTDIRVLWVDAVCINQHDDKEKSVQVANMINIYKYASDVMVWLGETGDESDLALDYLNYAKGRAMMRDRKCKSGMASSLTALRALYQRPSTSWDDFSMRINDVVRDLAEQVGIPEQDTSTALSQIAATSLGRRRLNELAEEKQDSPNDVLGRPGPEIVGALNQSCHCQCTNERDRVYGIIGMTTTNVTTASETEHDPLQLRLDYSLSVAQVFTDVARYVMRREGSVSSILCLRAHFGGDGLPSWVPNWRHKTSYKPFQLLERCIRGDMLQHDTRSVPDGKGLLLANDPRLAIVPWSGPLSTSAHELQMRGCIIASLTSEAPPGEIVSIRLVYRSKDHPNRQFRNRGELEDDLDRIVANHLDLASDDRKARYWLELQKSDMIRIETSGKRLKKPIVLHREDVVVKQRSRLVAPVS</sequence>
<keyword evidence="4" id="KW-1185">Reference proteome</keyword>
<dbReference type="Proteomes" id="UP000660729">
    <property type="component" value="Unassembled WGS sequence"/>
</dbReference>
<accession>A0A8H6RI42</accession>
<evidence type="ECO:0000313" key="3">
    <source>
        <dbReference type="EMBL" id="KAF7191002.1"/>
    </source>
</evidence>
<feature type="domain" description="Heterokaryon incompatibility" evidence="2">
    <location>
        <begin position="88"/>
        <end position="198"/>
    </location>
</feature>
<dbReference type="InterPro" id="IPR010730">
    <property type="entry name" value="HET"/>
</dbReference>
<evidence type="ECO:0000313" key="4">
    <source>
        <dbReference type="Proteomes" id="UP000660729"/>
    </source>
</evidence>
<protein>
    <submittedName>
        <fullName evidence="3">Heterokaryon incompatibility protein 6, OR allele</fullName>
    </submittedName>
</protein>
<dbReference type="EMBL" id="JABCIY010000166">
    <property type="protein sequence ID" value="KAF7191002.1"/>
    <property type="molecule type" value="Genomic_DNA"/>
</dbReference>
<proteinExistence type="predicted"/>
<dbReference type="AlphaFoldDB" id="A0A8H6RI42"/>